<reference evidence="1 3" key="1">
    <citation type="journal article" date="2011" name="Nature">
        <title>The Medicago genome provides insight into the evolution of rhizobial symbioses.</title>
        <authorList>
            <person name="Young N.D."/>
            <person name="Debelle F."/>
            <person name="Oldroyd G.E."/>
            <person name="Geurts R."/>
            <person name="Cannon S.B."/>
            <person name="Udvardi M.K."/>
            <person name="Benedito V.A."/>
            <person name="Mayer K.F."/>
            <person name="Gouzy J."/>
            <person name="Schoof H."/>
            <person name="Van de Peer Y."/>
            <person name="Proost S."/>
            <person name="Cook D.R."/>
            <person name="Meyers B.C."/>
            <person name="Spannagl M."/>
            <person name="Cheung F."/>
            <person name="De Mita S."/>
            <person name="Krishnakumar V."/>
            <person name="Gundlach H."/>
            <person name="Zhou S."/>
            <person name="Mudge J."/>
            <person name="Bharti A.K."/>
            <person name="Murray J.D."/>
            <person name="Naoumkina M.A."/>
            <person name="Rosen B."/>
            <person name="Silverstein K.A."/>
            <person name="Tang H."/>
            <person name="Rombauts S."/>
            <person name="Zhao P.X."/>
            <person name="Zhou P."/>
            <person name="Barbe V."/>
            <person name="Bardou P."/>
            <person name="Bechner M."/>
            <person name="Bellec A."/>
            <person name="Berger A."/>
            <person name="Berges H."/>
            <person name="Bidwell S."/>
            <person name="Bisseling T."/>
            <person name="Choisne N."/>
            <person name="Couloux A."/>
            <person name="Denny R."/>
            <person name="Deshpande S."/>
            <person name="Dai X."/>
            <person name="Doyle J.J."/>
            <person name="Dudez A.M."/>
            <person name="Farmer A.D."/>
            <person name="Fouteau S."/>
            <person name="Franken C."/>
            <person name="Gibelin C."/>
            <person name="Gish J."/>
            <person name="Goldstein S."/>
            <person name="Gonzalez A.J."/>
            <person name="Green P.J."/>
            <person name="Hallab A."/>
            <person name="Hartog M."/>
            <person name="Hua A."/>
            <person name="Humphray S.J."/>
            <person name="Jeong D.H."/>
            <person name="Jing Y."/>
            <person name="Jocker A."/>
            <person name="Kenton S.M."/>
            <person name="Kim D.J."/>
            <person name="Klee K."/>
            <person name="Lai H."/>
            <person name="Lang C."/>
            <person name="Lin S."/>
            <person name="Macmil S.L."/>
            <person name="Magdelenat G."/>
            <person name="Matthews L."/>
            <person name="McCorrison J."/>
            <person name="Monaghan E.L."/>
            <person name="Mun J.H."/>
            <person name="Najar F.Z."/>
            <person name="Nicholson C."/>
            <person name="Noirot C."/>
            <person name="O'Bleness M."/>
            <person name="Paule C.R."/>
            <person name="Poulain J."/>
            <person name="Prion F."/>
            <person name="Qin B."/>
            <person name="Qu C."/>
            <person name="Retzel E.F."/>
            <person name="Riddle C."/>
            <person name="Sallet E."/>
            <person name="Samain S."/>
            <person name="Samson N."/>
            <person name="Sanders I."/>
            <person name="Saurat O."/>
            <person name="Scarpelli C."/>
            <person name="Schiex T."/>
            <person name="Segurens B."/>
            <person name="Severin A.J."/>
            <person name="Sherrier D.J."/>
            <person name="Shi R."/>
            <person name="Sims S."/>
            <person name="Singer S.R."/>
            <person name="Sinharoy S."/>
            <person name="Sterck L."/>
            <person name="Viollet A."/>
            <person name="Wang B.B."/>
            <person name="Wang K."/>
            <person name="Wang M."/>
            <person name="Wang X."/>
            <person name="Warfsmann J."/>
            <person name="Weissenbach J."/>
            <person name="White D.D."/>
            <person name="White J.D."/>
            <person name="Wiley G.B."/>
            <person name="Wincker P."/>
            <person name="Xing Y."/>
            <person name="Yang L."/>
            <person name="Yao Z."/>
            <person name="Ying F."/>
            <person name="Zhai J."/>
            <person name="Zhou L."/>
            <person name="Zuber A."/>
            <person name="Denarie J."/>
            <person name="Dixon R.A."/>
            <person name="May G.D."/>
            <person name="Schwartz D.C."/>
            <person name="Rogers J."/>
            <person name="Quetier F."/>
            <person name="Town C.D."/>
            <person name="Roe B.A."/>
        </authorList>
    </citation>
    <scope>NUCLEOTIDE SEQUENCE [LARGE SCALE GENOMIC DNA]</scope>
    <source>
        <strain evidence="1">A17</strain>
        <strain evidence="2 3">cv. Jemalong A17</strain>
    </source>
</reference>
<accession>G7KYJ2</accession>
<dbReference type="EMBL" id="CM001223">
    <property type="protein sequence ID" value="AES81653.1"/>
    <property type="molecule type" value="Genomic_DNA"/>
</dbReference>
<dbReference type="PaxDb" id="3880-AES81653"/>
<dbReference type="Proteomes" id="UP000002051">
    <property type="component" value="Unassembled WGS sequence"/>
</dbReference>
<dbReference type="InterPro" id="IPR036397">
    <property type="entry name" value="RNaseH_sf"/>
</dbReference>
<proteinExistence type="predicted"/>
<protein>
    <submittedName>
        <fullName evidence="1 2">Uncharacterized protein</fullName>
    </submittedName>
</protein>
<keyword evidence="3" id="KW-1185">Reference proteome</keyword>
<gene>
    <name evidence="1" type="ordered locus">MTR_7g099130</name>
</gene>
<evidence type="ECO:0000313" key="3">
    <source>
        <dbReference type="Proteomes" id="UP000002051"/>
    </source>
</evidence>
<evidence type="ECO:0000313" key="1">
    <source>
        <dbReference type="EMBL" id="AES81653.1"/>
    </source>
</evidence>
<dbReference type="AlphaFoldDB" id="G7KYJ2"/>
<dbReference type="EnsemblPlants" id="AES81653">
    <property type="protein sequence ID" value="AES81653"/>
    <property type="gene ID" value="MTR_7g099130"/>
</dbReference>
<reference evidence="1 3" key="2">
    <citation type="journal article" date="2014" name="BMC Genomics">
        <title>An improved genome release (version Mt4.0) for the model legume Medicago truncatula.</title>
        <authorList>
            <person name="Tang H."/>
            <person name="Krishnakumar V."/>
            <person name="Bidwell S."/>
            <person name="Rosen B."/>
            <person name="Chan A."/>
            <person name="Zhou S."/>
            <person name="Gentzbittel L."/>
            <person name="Childs K.L."/>
            <person name="Yandell M."/>
            <person name="Gundlach H."/>
            <person name="Mayer K.F."/>
            <person name="Schwartz D.C."/>
            <person name="Town C.D."/>
        </authorList>
    </citation>
    <scope>GENOME REANNOTATION</scope>
    <source>
        <strain evidence="2 3">cv. Jemalong A17</strain>
    </source>
</reference>
<organism evidence="1 3">
    <name type="scientific">Medicago truncatula</name>
    <name type="common">Barrel medic</name>
    <name type="synonym">Medicago tribuloides</name>
    <dbReference type="NCBI Taxonomy" id="3880"/>
    <lineage>
        <taxon>Eukaryota</taxon>
        <taxon>Viridiplantae</taxon>
        <taxon>Streptophyta</taxon>
        <taxon>Embryophyta</taxon>
        <taxon>Tracheophyta</taxon>
        <taxon>Spermatophyta</taxon>
        <taxon>Magnoliopsida</taxon>
        <taxon>eudicotyledons</taxon>
        <taxon>Gunneridae</taxon>
        <taxon>Pentapetalae</taxon>
        <taxon>rosids</taxon>
        <taxon>fabids</taxon>
        <taxon>Fabales</taxon>
        <taxon>Fabaceae</taxon>
        <taxon>Papilionoideae</taxon>
        <taxon>50 kb inversion clade</taxon>
        <taxon>NPAAA clade</taxon>
        <taxon>Hologalegina</taxon>
        <taxon>IRL clade</taxon>
        <taxon>Trifolieae</taxon>
        <taxon>Medicago</taxon>
    </lineage>
</organism>
<sequence length="187" mass="20799">MPPLMDPINVDLLPAIEHRSNHPTFSSFSTVFGRYEVVAVVTADFETTANWLNRILEDPGEKIVGFTTIGLESAKHASVIALSYCNNVLIYQVKEAVKMGLVPPQFNKLLDNPDVKLLAVASFNIAHNLRAQRETFSHVTMFDILAEHLDLMYQDVLLSSFSPSTKTPTFSFIANFIPISIPPLPLL</sequence>
<reference evidence="2" key="3">
    <citation type="submission" date="2015-04" db="UniProtKB">
        <authorList>
            <consortium name="EnsemblPlants"/>
        </authorList>
    </citation>
    <scope>IDENTIFICATION</scope>
    <source>
        <strain evidence="2">cv. Jemalong A17</strain>
    </source>
</reference>
<dbReference type="Gene3D" id="3.30.420.10">
    <property type="entry name" value="Ribonuclease H-like superfamily/Ribonuclease H"/>
    <property type="match status" value="1"/>
</dbReference>
<evidence type="ECO:0000313" key="2">
    <source>
        <dbReference type="EnsemblPlants" id="AES81653"/>
    </source>
</evidence>
<dbReference type="GO" id="GO:0003676">
    <property type="term" value="F:nucleic acid binding"/>
    <property type="evidence" value="ECO:0007669"/>
    <property type="project" value="InterPro"/>
</dbReference>
<dbReference type="HOGENOM" id="CLU_101949_0_0_1"/>
<name>G7KYJ2_MEDTR</name>